<gene>
    <name evidence="1" type="ORF">SPIL2461_LOCUS9311</name>
</gene>
<dbReference type="AlphaFoldDB" id="A0A812Q7I1"/>
<protein>
    <submittedName>
        <fullName evidence="1">Uncharacterized protein</fullName>
    </submittedName>
</protein>
<comment type="caution">
    <text evidence="1">The sequence shown here is derived from an EMBL/GenBank/DDBJ whole genome shotgun (WGS) entry which is preliminary data.</text>
</comment>
<feature type="non-terminal residue" evidence="1">
    <location>
        <position position="206"/>
    </location>
</feature>
<proteinExistence type="predicted"/>
<organism evidence="1 2">
    <name type="scientific">Symbiodinium pilosum</name>
    <name type="common">Dinoflagellate</name>
    <dbReference type="NCBI Taxonomy" id="2952"/>
    <lineage>
        <taxon>Eukaryota</taxon>
        <taxon>Sar</taxon>
        <taxon>Alveolata</taxon>
        <taxon>Dinophyceae</taxon>
        <taxon>Suessiales</taxon>
        <taxon>Symbiodiniaceae</taxon>
        <taxon>Symbiodinium</taxon>
    </lineage>
</organism>
<sequence length="206" mass="22118">AVDKSGVGWVDKMAELPGKIGRVVGSKVARRHPAVVVEFDGEDQYFGFPHQVVAPSNALVHVSSNLTTVREESAGLAEWRPHMASYGGMHGILQSRGNGIMKVKFGDGKLGVFSPTVVNYVLSPGDRVRLAPEGRTQLWEVLRQPGASSLQELAPVMDSIGEVKGSKVCGLKSTPLVWVDFGGRVFRVPSTVLLQVSEPFPSTAVE</sequence>
<dbReference type="Proteomes" id="UP000649617">
    <property type="component" value="Unassembled WGS sequence"/>
</dbReference>
<keyword evidence="2" id="KW-1185">Reference proteome</keyword>
<reference evidence="1" key="1">
    <citation type="submission" date="2021-02" db="EMBL/GenBank/DDBJ databases">
        <authorList>
            <person name="Dougan E. K."/>
            <person name="Rhodes N."/>
            <person name="Thang M."/>
            <person name="Chan C."/>
        </authorList>
    </citation>
    <scope>NUCLEOTIDE SEQUENCE</scope>
</reference>
<dbReference type="EMBL" id="CAJNIZ010016125">
    <property type="protein sequence ID" value="CAE7381679.1"/>
    <property type="molecule type" value="Genomic_DNA"/>
</dbReference>
<evidence type="ECO:0000313" key="1">
    <source>
        <dbReference type="EMBL" id="CAE7381679.1"/>
    </source>
</evidence>
<evidence type="ECO:0000313" key="2">
    <source>
        <dbReference type="Proteomes" id="UP000649617"/>
    </source>
</evidence>
<name>A0A812Q7I1_SYMPI</name>
<accession>A0A812Q7I1</accession>